<dbReference type="Proteomes" id="UP001501005">
    <property type="component" value="Unassembled WGS sequence"/>
</dbReference>
<evidence type="ECO:0000256" key="1">
    <source>
        <dbReference type="SAM" id="MobiDB-lite"/>
    </source>
</evidence>
<evidence type="ECO:0000313" key="3">
    <source>
        <dbReference type="EMBL" id="GAA0907892.1"/>
    </source>
</evidence>
<feature type="transmembrane region" description="Helical" evidence="2">
    <location>
        <begin position="39"/>
        <end position="59"/>
    </location>
</feature>
<reference evidence="3 4" key="1">
    <citation type="journal article" date="2019" name="Int. J. Syst. Evol. Microbiol.">
        <title>The Global Catalogue of Microorganisms (GCM) 10K type strain sequencing project: providing services to taxonomists for standard genome sequencing and annotation.</title>
        <authorList>
            <consortium name="The Broad Institute Genomics Platform"/>
            <consortium name="The Broad Institute Genome Sequencing Center for Infectious Disease"/>
            <person name="Wu L."/>
            <person name="Ma J."/>
        </authorList>
    </citation>
    <scope>NUCLEOTIDE SEQUENCE [LARGE SCALE GENOMIC DNA]</scope>
    <source>
        <strain evidence="3 4">JCM 10673</strain>
    </source>
</reference>
<proteinExistence type="predicted"/>
<sequence length="217" mass="22979">MKSRRDERDREKKTTASPARMPVARAMAAAAGVLRGRGAWVAGGVAAAVALGLVGAWLFTDEEKPGPPDPRARQYKEFDACLLTDEKGIAQGTLAASVWQGMQKASLETRARVSYVPVMGPQSVANVRPFFNSLIQRQCDVVVAVGAPQTQVTRTDAGQHAKVRFVVVDGGSAEKAGKAEKTEKAKEAGNVTVAQPGEELEATVADVIRHAVRASGM</sequence>
<organism evidence="3 4">
    <name type="scientific">Streptomyces thermoalcalitolerans</name>
    <dbReference type="NCBI Taxonomy" id="65605"/>
    <lineage>
        <taxon>Bacteria</taxon>
        <taxon>Bacillati</taxon>
        <taxon>Actinomycetota</taxon>
        <taxon>Actinomycetes</taxon>
        <taxon>Kitasatosporales</taxon>
        <taxon>Streptomycetaceae</taxon>
        <taxon>Streptomyces</taxon>
    </lineage>
</organism>
<accession>A0ABN1NHU8</accession>
<name>A0ABN1NHU8_9ACTN</name>
<dbReference type="Gene3D" id="3.40.50.2300">
    <property type="match status" value="1"/>
</dbReference>
<keyword evidence="4" id="KW-1185">Reference proteome</keyword>
<dbReference type="RefSeq" id="WP_344048037.1">
    <property type="nucleotide sequence ID" value="NZ_BAAAHG010000007.1"/>
</dbReference>
<feature type="region of interest" description="Disordered" evidence="1">
    <location>
        <begin position="1"/>
        <end position="22"/>
    </location>
</feature>
<evidence type="ECO:0008006" key="5">
    <source>
        <dbReference type="Google" id="ProtNLM"/>
    </source>
</evidence>
<keyword evidence="2" id="KW-0472">Membrane</keyword>
<keyword evidence="2" id="KW-0812">Transmembrane</keyword>
<comment type="caution">
    <text evidence="3">The sequence shown here is derived from an EMBL/GenBank/DDBJ whole genome shotgun (WGS) entry which is preliminary data.</text>
</comment>
<evidence type="ECO:0000256" key="2">
    <source>
        <dbReference type="SAM" id="Phobius"/>
    </source>
</evidence>
<evidence type="ECO:0000313" key="4">
    <source>
        <dbReference type="Proteomes" id="UP001501005"/>
    </source>
</evidence>
<gene>
    <name evidence="3" type="ORF">GCM10009549_14350</name>
</gene>
<keyword evidence="2" id="KW-1133">Transmembrane helix</keyword>
<protein>
    <recommendedName>
        <fullName evidence="5">BMP family ABC transporter substrate-binding protein</fullName>
    </recommendedName>
</protein>
<feature type="compositionally biased region" description="Basic and acidic residues" evidence="1">
    <location>
        <begin position="1"/>
        <end position="14"/>
    </location>
</feature>
<dbReference type="EMBL" id="BAAAHG010000007">
    <property type="protein sequence ID" value="GAA0907892.1"/>
    <property type="molecule type" value="Genomic_DNA"/>
</dbReference>